<evidence type="ECO:0000256" key="1">
    <source>
        <dbReference type="SAM" id="Phobius"/>
    </source>
</evidence>
<keyword evidence="1" id="KW-1133">Transmembrane helix</keyword>
<feature type="transmembrane region" description="Helical" evidence="1">
    <location>
        <begin position="20"/>
        <end position="47"/>
    </location>
</feature>
<proteinExistence type="evidence at transcript level"/>
<dbReference type="AlphaFoldDB" id="A9PGD1"/>
<accession>A9PGD1</accession>
<protein>
    <submittedName>
        <fullName evidence="2">Uncharacterized protein</fullName>
    </submittedName>
</protein>
<sequence length="53" mass="5930">MEVTMLLGAGQSTGCLSFQGLVLIAMLLACWVRVKVMHQLVLLLVLFRHMQVM</sequence>
<organism evidence="2">
    <name type="scientific">Populus trichocarpa</name>
    <name type="common">Western balsam poplar</name>
    <name type="synonym">Populus balsamifera subsp. trichocarpa</name>
    <dbReference type="NCBI Taxonomy" id="3694"/>
    <lineage>
        <taxon>Eukaryota</taxon>
        <taxon>Viridiplantae</taxon>
        <taxon>Streptophyta</taxon>
        <taxon>Embryophyta</taxon>
        <taxon>Tracheophyta</taxon>
        <taxon>Spermatophyta</taxon>
        <taxon>Magnoliopsida</taxon>
        <taxon>eudicotyledons</taxon>
        <taxon>Gunneridae</taxon>
        <taxon>Pentapetalae</taxon>
        <taxon>rosids</taxon>
        <taxon>fabids</taxon>
        <taxon>Malpighiales</taxon>
        <taxon>Salicaceae</taxon>
        <taxon>Saliceae</taxon>
        <taxon>Populus</taxon>
    </lineage>
</organism>
<keyword evidence="1" id="KW-0812">Transmembrane</keyword>
<evidence type="ECO:0000313" key="2">
    <source>
        <dbReference type="EMBL" id="ABK95434.1"/>
    </source>
</evidence>
<keyword evidence="1" id="KW-0472">Membrane</keyword>
<reference evidence="2" key="1">
    <citation type="journal article" date="2008" name="BMC Genomics">
        <title>Analysis of 4,664 high-quality sequence-finished poplar full-length cDNA clones and their utility for the discovery of genes responding to insect feeding.</title>
        <authorList>
            <person name="Ralph S.G."/>
            <person name="Chun H.J."/>
            <person name="Cooper D."/>
            <person name="Kirkpatrick R."/>
            <person name="Kolosova N."/>
            <person name="Gunter L."/>
            <person name="Tuskan G.A."/>
            <person name="Douglas C.J."/>
            <person name="Holt R.A."/>
            <person name="Jones S.J."/>
            <person name="Marra M.A."/>
            <person name="Bohlmann J."/>
        </authorList>
    </citation>
    <scope>NUCLEOTIDE SEQUENCE</scope>
    <source>
        <tissue evidence="2">Young and mature leaves</tissue>
    </source>
</reference>
<name>A9PGD1_POPTR</name>
<dbReference type="EMBL" id="EF147421">
    <property type="protein sequence ID" value="ABK95434.1"/>
    <property type="molecule type" value="mRNA"/>
</dbReference>